<evidence type="ECO:0000313" key="2">
    <source>
        <dbReference type="Proteomes" id="UP000070475"/>
    </source>
</evidence>
<proteinExistence type="predicted"/>
<sequence length="70" mass="7774">MRETGCKGGLTTAASRDMQLLSDNSSFAGYSAYSRQHLLCREIQRIADNSSFAGRSAYSRQHLLCREISV</sequence>
<organism evidence="1 2">
    <name type="scientific">Paenibacillus riograndensis</name>
    <dbReference type="NCBI Taxonomy" id="483937"/>
    <lineage>
        <taxon>Bacteria</taxon>
        <taxon>Bacillati</taxon>
        <taxon>Bacillota</taxon>
        <taxon>Bacilli</taxon>
        <taxon>Bacillales</taxon>
        <taxon>Paenibacillaceae</taxon>
        <taxon>Paenibacillus</taxon>
        <taxon>Paenibacillus sonchi group</taxon>
    </lineage>
</organism>
<gene>
    <name evidence="1" type="ORF">AMQ84_15575</name>
</gene>
<keyword evidence="2" id="KW-1185">Reference proteome</keyword>
<reference evidence="1 2" key="1">
    <citation type="submission" date="2015-08" db="EMBL/GenBank/DDBJ databases">
        <title>Genomes of Paenibacillus riograndensis.</title>
        <authorList>
            <person name="Sant'Anna F.H."/>
            <person name="Souza R."/>
            <person name="Ambrosini A."/>
            <person name="Bach E."/>
            <person name="Fernandes G."/>
            <person name="Balsanelli E."/>
            <person name="Baura V.A."/>
            <person name="Pedrosa F.O."/>
            <person name="Souza E.M."/>
            <person name="Passaglia L."/>
        </authorList>
    </citation>
    <scope>NUCLEOTIDE SEQUENCE [LARGE SCALE GENOMIC DNA]</scope>
    <source>
        <strain evidence="1 2">CAS34</strain>
    </source>
</reference>
<dbReference type="AlphaFoldDB" id="A0A132TYJ7"/>
<comment type="caution">
    <text evidence="1">The sequence shown here is derived from an EMBL/GenBank/DDBJ whole genome shotgun (WGS) entry which is preliminary data.</text>
</comment>
<dbReference type="EMBL" id="LIRB01000131">
    <property type="protein sequence ID" value="KWX76417.1"/>
    <property type="molecule type" value="Genomic_DNA"/>
</dbReference>
<dbReference type="PATRIC" id="fig|483937.3.peg.1795"/>
<name>A0A132TYJ7_9BACL</name>
<protein>
    <submittedName>
        <fullName evidence="1">Uncharacterized protein</fullName>
    </submittedName>
</protein>
<dbReference type="Proteomes" id="UP000070475">
    <property type="component" value="Unassembled WGS sequence"/>
</dbReference>
<evidence type="ECO:0000313" key="1">
    <source>
        <dbReference type="EMBL" id="KWX76417.1"/>
    </source>
</evidence>
<accession>A0A132TYJ7</accession>